<dbReference type="Proteomes" id="UP000280395">
    <property type="component" value="Unassembled WGS sequence"/>
</dbReference>
<dbReference type="EMBL" id="RBUA01000760">
    <property type="protein sequence ID" value="RMU55713.1"/>
    <property type="molecule type" value="Genomic_DNA"/>
</dbReference>
<reference evidence="1 2" key="1">
    <citation type="submission" date="2018-08" db="EMBL/GenBank/DDBJ databases">
        <title>Recombination of ecologically and evolutionarily significant loci maintains genetic cohesion in the Pseudomonas syringae species complex.</title>
        <authorList>
            <person name="Dillon M."/>
            <person name="Thakur S."/>
            <person name="Almeida R.N.D."/>
            <person name="Weir B.S."/>
            <person name="Guttman D.S."/>
        </authorList>
    </citation>
    <scope>NUCLEOTIDE SEQUENCE [LARGE SCALE GENOMIC DNA]</scope>
    <source>
        <strain evidence="1 2">ICMP 14479</strain>
    </source>
</reference>
<sequence length="142" mass="15683">MNMEQSEHASAGWLKSTGFEGEIDTSNVVYRESSPGRWITLDGRQPSQGGDFIGIQIDFPKDQLPGPITVPQPWPKDVNVSYFRQTVFGHRTSYRAKSGTLDLRTYDGNTGSAAGTFEITAEVEGTDRSFKGSFDIRTVKNS</sequence>
<gene>
    <name evidence="1" type="ORF">ALP29_03404</name>
</gene>
<proteinExistence type="predicted"/>
<evidence type="ECO:0000313" key="1">
    <source>
        <dbReference type="EMBL" id="RMU55713.1"/>
    </source>
</evidence>
<dbReference type="AlphaFoldDB" id="A0A3M5VE03"/>
<organism evidence="1 2">
    <name type="scientific">Pseudomonas syringae pv. avii</name>
    <dbReference type="NCBI Taxonomy" id="663959"/>
    <lineage>
        <taxon>Bacteria</taxon>
        <taxon>Pseudomonadati</taxon>
        <taxon>Pseudomonadota</taxon>
        <taxon>Gammaproteobacteria</taxon>
        <taxon>Pseudomonadales</taxon>
        <taxon>Pseudomonadaceae</taxon>
        <taxon>Pseudomonas</taxon>
        <taxon>Pseudomonas syringae</taxon>
    </lineage>
</organism>
<accession>A0A3M5VE03</accession>
<comment type="caution">
    <text evidence="1">The sequence shown here is derived from an EMBL/GenBank/DDBJ whole genome shotgun (WGS) entry which is preliminary data.</text>
</comment>
<protein>
    <submittedName>
        <fullName evidence="1">Uncharacterized protein</fullName>
    </submittedName>
</protein>
<evidence type="ECO:0000313" key="2">
    <source>
        <dbReference type="Proteomes" id="UP000280395"/>
    </source>
</evidence>
<name>A0A3M5VE03_PSESX</name>